<keyword evidence="4" id="KW-1185">Reference proteome</keyword>
<evidence type="ECO:0000313" key="4">
    <source>
        <dbReference type="Proteomes" id="UP000467700"/>
    </source>
</evidence>
<feature type="compositionally biased region" description="Low complexity" evidence="1">
    <location>
        <begin position="123"/>
        <end position="135"/>
    </location>
</feature>
<organism evidence="3 4">
    <name type="scientific">Cyclocybe aegerita</name>
    <name type="common">Black poplar mushroom</name>
    <name type="synonym">Agrocybe aegerita</name>
    <dbReference type="NCBI Taxonomy" id="1973307"/>
    <lineage>
        <taxon>Eukaryota</taxon>
        <taxon>Fungi</taxon>
        <taxon>Dikarya</taxon>
        <taxon>Basidiomycota</taxon>
        <taxon>Agaricomycotina</taxon>
        <taxon>Agaricomycetes</taxon>
        <taxon>Agaricomycetidae</taxon>
        <taxon>Agaricales</taxon>
        <taxon>Agaricineae</taxon>
        <taxon>Bolbitiaceae</taxon>
        <taxon>Cyclocybe</taxon>
    </lineage>
</organism>
<protein>
    <recommendedName>
        <fullName evidence="2">GYF domain-containing protein</fullName>
    </recommendedName>
</protein>
<comment type="caution">
    <text evidence="3">The sequence shown here is derived from an EMBL/GenBank/DDBJ whole genome shotgun (WGS) entry which is preliminary data.</text>
</comment>
<feature type="compositionally biased region" description="Acidic residues" evidence="1">
    <location>
        <begin position="87"/>
        <end position="104"/>
    </location>
</feature>
<dbReference type="InterPro" id="IPR003169">
    <property type="entry name" value="GYF"/>
</dbReference>
<feature type="region of interest" description="Disordered" evidence="1">
    <location>
        <begin position="1"/>
        <end position="236"/>
    </location>
</feature>
<feature type="compositionally biased region" description="Basic and acidic residues" evidence="1">
    <location>
        <begin position="183"/>
        <end position="236"/>
    </location>
</feature>
<dbReference type="PANTHER" id="PTHR13138">
    <property type="entry name" value="PROTEIN LIN1"/>
    <property type="match status" value="1"/>
</dbReference>
<dbReference type="Proteomes" id="UP000467700">
    <property type="component" value="Unassembled WGS sequence"/>
</dbReference>
<dbReference type="Gene3D" id="3.30.1490.40">
    <property type="match status" value="1"/>
</dbReference>
<proteinExistence type="predicted"/>
<accession>A0A8S0WUH1</accession>
<dbReference type="SUPFAM" id="SSF55277">
    <property type="entry name" value="GYF domain"/>
    <property type="match status" value="1"/>
</dbReference>
<feature type="compositionally biased region" description="Basic and acidic residues" evidence="1">
    <location>
        <begin position="164"/>
        <end position="175"/>
    </location>
</feature>
<dbReference type="InterPro" id="IPR035445">
    <property type="entry name" value="GYF-like_dom_sf"/>
</dbReference>
<evidence type="ECO:0000256" key="1">
    <source>
        <dbReference type="SAM" id="MobiDB-lite"/>
    </source>
</evidence>
<feature type="domain" description="GYF" evidence="2">
    <location>
        <begin position="338"/>
        <end position="387"/>
    </location>
</feature>
<dbReference type="PROSITE" id="PS50829">
    <property type="entry name" value="GYF"/>
    <property type="match status" value="1"/>
</dbReference>
<reference evidence="3 4" key="1">
    <citation type="submission" date="2020-01" db="EMBL/GenBank/DDBJ databases">
        <authorList>
            <person name="Gupta K D."/>
        </authorList>
    </citation>
    <scope>NUCLEOTIDE SEQUENCE [LARGE SCALE GENOMIC DNA]</scope>
</reference>
<dbReference type="InterPro" id="IPR039905">
    <property type="entry name" value="CD2BP2/Lin1"/>
</dbReference>
<dbReference type="GO" id="GO:0005682">
    <property type="term" value="C:U5 snRNP"/>
    <property type="evidence" value="ECO:0007669"/>
    <property type="project" value="InterPro"/>
</dbReference>
<dbReference type="OrthoDB" id="331341at2759"/>
<dbReference type="EMBL" id="CACVBS010000112">
    <property type="protein sequence ID" value="CAA7271628.1"/>
    <property type="molecule type" value="Genomic_DNA"/>
</dbReference>
<name>A0A8S0WUH1_CYCAE</name>
<dbReference type="AlphaFoldDB" id="A0A8S0WUH1"/>
<evidence type="ECO:0000259" key="2">
    <source>
        <dbReference type="PROSITE" id="PS50829"/>
    </source>
</evidence>
<feature type="compositionally biased region" description="Basic and acidic residues" evidence="1">
    <location>
        <begin position="105"/>
        <end position="119"/>
    </location>
</feature>
<feature type="compositionally biased region" description="Acidic residues" evidence="1">
    <location>
        <begin position="136"/>
        <end position="146"/>
    </location>
</feature>
<evidence type="ECO:0000313" key="3">
    <source>
        <dbReference type="EMBL" id="CAA7271628.1"/>
    </source>
</evidence>
<feature type="compositionally biased region" description="Acidic residues" evidence="1">
    <location>
        <begin position="37"/>
        <end position="48"/>
    </location>
</feature>
<gene>
    <name evidence="3" type="ORF">AAE3_LOCUS13934</name>
</gene>
<dbReference type="PANTHER" id="PTHR13138:SF3">
    <property type="entry name" value="CD2 ANTIGEN CYTOPLASMIC TAIL-BINDING PROTEIN 2"/>
    <property type="match status" value="1"/>
</dbReference>
<feature type="compositionally biased region" description="Acidic residues" evidence="1">
    <location>
        <begin position="66"/>
        <end position="75"/>
    </location>
</feature>
<sequence length="402" mass="45180">MSSRAGQKRAAVQNAESSSSSSLPTQHKSKKTRFVEPAEDPSVFEEQVDSALEGPSRKGKVKTDGYDSDSTDDGEGVVSSRKKGKDEDEDVDDMFATGETEEKEETNAKKGDKYMRLADIEGQEFGNGSQSGSESEGSDEPEDEDDAERRKKAGMGYEISSFNMREEMEEGKFTEDGSYVRSFDPHGVHDRWMEDLDEREIKLARRRKREQDRKQKERMQAEEKELEESGGKSSMERDLLAKLKKGETVLEALQRLGSLTKKKQSSNKTKYKSAEDDKMLVDKHPVKAPNDVEYITHLASNLMSLGDTDIYNKTYEELVRSVRASGIVDVNWEAPSADIRYEFKWSAPEAGSTGEIFGPFGEEELKSWFNASYFGANGEKVKVRQVGVGVSSEWGNWEDIVQ</sequence>